<dbReference type="EMBL" id="JAHUTI010091269">
    <property type="protein sequence ID" value="MED6261991.1"/>
    <property type="molecule type" value="Genomic_DNA"/>
</dbReference>
<dbReference type="Proteomes" id="UP001345963">
    <property type="component" value="Unassembled WGS sequence"/>
</dbReference>
<organism evidence="2 3">
    <name type="scientific">Ataeniobius toweri</name>
    <dbReference type="NCBI Taxonomy" id="208326"/>
    <lineage>
        <taxon>Eukaryota</taxon>
        <taxon>Metazoa</taxon>
        <taxon>Chordata</taxon>
        <taxon>Craniata</taxon>
        <taxon>Vertebrata</taxon>
        <taxon>Euteleostomi</taxon>
        <taxon>Actinopterygii</taxon>
        <taxon>Neopterygii</taxon>
        <taxon>Teleostei</taxon>
        <taxon>Neoteleostei</taxon>
        <taxon>Acanthomorphata</taxon>
        <taxon>Ovalentaria</taxon>
        <taxon>Atherinomorphae</taxon>
        <taxon>Cyprinodontiformes</taxon>
        <taxon>Goodeidae</taxon>
        <taxon>Ataeniobius</taxon>
    </lineage>
</organism>
<reference evidence="2 3" key="1">
    <citation type="submission" date="2021-07" db="EMBL/GenBank/DDBJ databases">
        <authorList>
            <person name="Palmer J.M."/>
        </authorList>
    </citation>
    <scope>NUCLEOTIDE SEQUENCE [LARGE SCALE GENOMIC DNA]</scope>
    <source>
        <strain evidence="2 3">AT_MEX2019</strain>
        <tissue evidence="2">Muscle</tissue>
    </source>
</reference>
<feature type="region of interest" description="Disordered" evidence="1">
    <location>
        <begin position="28"/>
        <end position="68"/>
    </location>
</feature>
<keyword evidence="3" id="KW-1185">Reference proteome</keyword>
<name>A0ABU7CIN2_9TELE</name>
<evidence type="ECO:0000313" key="3">
    <source>
        <dbReference type="Proteomes" id="UP001345963"/>
    </source>
</evidence>
<gene>
    <name evidence="2" type="ORF">ATANTOWER_013074</name>
</gene>
<sequence length="110" mass="13015">MEGMYWDTWRFVSGGDSQVLLCLSQRDPSQREVPMPKKPLLRESGAEGAEGRERHQDRQTAVVHGAEKMKSKRRWKRNYQQTFISKVLICKDWCQNKVRSFHVIHATYDY</sequence>
<accession>A0ABU7CIN2</accession>
<comment type="caution">
    <text evidence="2">The sequence shown here is derived from an EMBL/GenBank/DDBJ whole genome shotgun (WGS) entry which is preliminary data.</text>
</comment>
<proteinExistence type="predicted"/>
<evidence type="ECO:0000256" key="1">
    <source>
        <dbReference type="SAM" id="MobiDB-lite"/>
    </source>
</evidence>
<feature type="compositionally biased region" description="Basic and acidic residues" evidence="1">
    <location>
        <begin position="40"/>
        <end position="58"/>
    </location>
</feature>
<protein>
    <submittedName>
        <fullName evidence="2">Uncharacterized protein</fullName>
    </submittedName>
</protein>
<evidence type="ECO:0000313" key="2">
    <source>
        <dbReference type="EMBL" id="MED6261991.1"/>
    </source>
</evidence>